<feature type="binding site" evidence="12">
    <location>
        <begin position="218"/>
        <end position="223"/>
    </location>
    <ligand>
        <name>ATP</name>
        <dbReference type="ChEBI" id="CHEBI:30616"/>
    </ligand>
</feature>
<feature type="active site" description="Proton acceptor" evidence="12">
    <location>
        <position position="250"/>
    </location>
</feature>
<dbReference type="GO" id="GO:0005524">
    <property type="term" value="F:ATP binding"/>
    <property type="evidence" value="ECO:0007669"/>
    <property type="project" value="UniProtKB-UniRule"/>
</dbReference>
<feature type="binding site" evidence="12">
    <location>
        <position position="250"/>
    </location>
    <ligand>
        <name>substrate</name>
    </ligand>
</feature>
<dbReference type="PANTHER" id="PTHR10584">
    <property type="entry name" value="SUGAR KINASE"/>
    <property type="match status" value="1"/>
</dbReference>
<dbReference type="GO" id="GO:0004747">
    <property type="term" value="F:ribokinase activity"/>
    <property type="evidence" value="ECO:0007669"/>
    <property type="project" value="UniProtKB-UniRule"/>
</dbReference>
<reference evidence="14 15" key="1">
    <citation type="submission" date="2016-10" db="EMBL/GenBank/DDBJ databases">
        <authorList>
            <person name="de Groot N.N."/>
        </authorList>
    </citation>
    <scope>NUCLEOTIDE SEQUENCE [LARGE SCALE GENOMIC DNA]</scope>
    <source>
        <strain evidence="14 15">DSM 44149</strain>
    </source>
</reference>
<dbReference type="GO" id="GO:0019303">
    <property type="term" value="P:D-ribose catabolic process"/>
    <property type="evidence" value="ECO:0007669"/>
    <property type="project" value="UniProtKB-UniRule"/>
</dbReference>
<dbReference type="PRINTS" id="PR00990">
    <property type="entry name" value="RIBOKINASE"/>
</dbReference>
<evidence type="ECO:0000256" key="2">
    <source>
        <dbReference type="ARBA" id="ARBA00012035"/>
    </source>
</evidence>
<dbReference type="SUPFAM" id="SSF53613">
    <property type="entry name" value="Ribokinase-like"/>
    <property type="match status" value="1"/>
</dbReference>
<dbReference type="Pfam" id="PF00294">
    <property type="entry name" value="PfkB"/>
    <property type="match status" value="1"/>
</dbReference>
<comment type="pathway">
    <text evidence="12">Carbohydrate metabolism; D-ribose degradation; D-ribose 5-phosphate from beta-D-ribopyranose: step 2/2.</text>
</comment>
<keyword evidence="10 12" id="KW-0630">Potassium</keyword>
<comment type="activity regulation">
    <text evidence="12">Activated by a monovalent cation that binds near, but not in, the active site. The most likely occupant of the site in vivo is potassium. Ion binding induces a conformational change that may alter substrate affinity.</text>
</comment>
<keyword evidence="15" id="KW-1185">Reference proteome</keyword>
<comment type="caution">
    <text evidence="12">Lacks conserved residue(s) required for the propagation of feature annotation.</text>
</comment>
<keyword evidence="5 12" id="KW-0479">Metal-binding</keyword>
<feature type="binding site" evidence="12">
    <location>
        <position position="142"/>
    </location>
    <ligand>
        <name>substrate</name>
    </ligand>
</feature>
<dbReference type="EC" id="2.7.1.15" evidence="2 12"/>
<evidence type="ECO:0000256" key="4">
    <source>
        <dbReference type="ARBA" id="ARBA00022679"/>
    </source>
</evidence>
<dbReference type="STRING" id="211114.SAMN04489726_5724"/>
<dbReference type="InterPro" id="IPR029056">
    <property type="entry name" value="Ribokinase-like"/>
</dbReference>
<evidence type="ECO:0000256" key="7">
    <source>
        <dbReference type="ARBA" id="ARBA00022777"/>
    </source>
</evidence>
<comment type="subunit">
    <text evidence="12">Homodimer.</text>
</comment>
<dbReference type="InterPro" id="IPR002173">
    <property type="entry name" value="Carboh/pur_kinase_PfkB_CS"/>
</dbReference>
<feature type="domain" description="Carbohydrate kinase PfkB" evidence="13">
    <location>
        <begin position="6"/>
        <end position="291"/>
    </location>
</feature>
<dbReference type="AlphaFoldDB" id="A0A1G9ZVM5"/>
<comment type="similarity">
    <text evidence="12">Belongs to the carbohydrate kinase PfkB family. Ribokinase subfamily.</text>
</comment>
<comment type="similarity">
    <text evidence="1">Belongs to the carbohydrate kinase pfkB family.</text>
</comment>
<dbReference type="Proteomes" id="UP000183376">
    <property type="component" value="Chromosome I"/>
</dbReference>
<comment type="catalytic activity">
    <reaction evidence="12">
        <text>D-ribose + ATP = D-ribose 5-phosphate + ADP + H(+)</text>
        <dbReference type="Rhea" id="RHEA:13697"/>
        <dbReference type="ChEBI" id="CHEBI:15378"/>
        <dbReference type="ChEBI" id="CHEBI:30616"/>
        <dbReference type="ChEBI" id="CHEBI:47013"/>
        <dbReference type="ChEBI" id="CHEBI:78346"/>
        <dbReference type="ChEBI" id="CHEBI:456216"/>
        <dbReference type="EC" id="2.7.1.15"/>
    </reaction>
</comment>
<dbReference type="eggNOG" id="COG0524">
    <property type="taxonomic scope" value="Bacteria"/>
</dbReference>
<evidence type="ECO:0000256" key="5">
    <source>
        <dbReference type="ARBA" id="ARBA00022723"/>
    </source>
</evidence>
<gene>
    <name evidence="12" type="primary">rbsK</name>
    <name evidence="14" type="ORF">SAMN04489726_5724</name>
</gene>
<evidence type="ECO:0000256" key="1">
    <source>
        <dbReference type="ARBA" id="ARBA00005380"/>
    </source>
</evidence>
<feature type="binding site" evidence="12">
    <location>
        <begin position="14"/>
        <end position="16"/>
    </location>
    <ligand>
        <name>substrate</name>
    </ligand>
</feature>
<dbReference type="GO" id="GO:0046872">
    <property type="term" value="F:metal ion binding"/>
    <property type="evidence" value="ECO:0007669"/>
    <property type="project" value="UniProtKB-KW"/>
</dbReference>
<feature type="binding site" evidence="12">
    <location>
        <begin position="42"/>
        <end position="46"/>
    </location>
    <ligand>
        <name>substrate</name>
    </ligand>
</feature>
<keyword evidence="12" id="KW-0963">Cytoplasm</keyword>
<comment type="function">
    <text evidence="12">Catalyzes the phosphorylation of ribose at O-5 in a reaction requiring ATP and magnesium. The resulting D-ribose-5-phosphate can then be used either for sythesis of nucleotides, histidine, and tryptophan, or as a component of the pentose phosphate pathway.</text>
</comment>
<dbReference type="CDD" id="cd01174">
    <property type="entry name" value="ribokinase"/>
    <property type="match status" value="1"/>
</dbReference>
<feature type="binding site" evidence="12">
    <location>
        <position position="246"/>
    </location>
    <ligand>
        <name>K(+)</name>
        <dbReference type="ChEBI" id="CHEBI:29103"/>
    </ligand>
</feature>
<evidence type="ECO:0000256" key="3">
    <source>
        <dbReference type="ARBA" id="ARBA00016943"/>
    </source>
</evidence>
<accession>A0A1G9ZVM5</accession>
<evidence type="ECO:0000256" key="9">
    <source>
        <dbReference type="ARBA" id="ARBA00022842"/>
    </source>
</evidence>
<evidence type="ECO:0000256" key="10">
    <source>
        <dbReference type="ARBA" id="ARBA00022958"/>
    </source>
</evidence>
<evidence type="ECO:0000259" key="13">
    <source>
        <dbReference type="Pfam" id="PF00294"/>
    </source>
</evidence>
<feature type="binding site" evidence="12">
    <location>
        <position position="283"/>
    </location>
    <ligand>
        <name>K(+)</name>
        <dbReference type="ChEBI" id="CHEBI:29103"/>
    </ligand>
</feature>
<evidence type="ECO:0000313" key="14">
    <source>
        <dbReference type="EMBL" id="SDN25154.1"/>
    </source>
</evidence>
<feature type="binding site" evidence="12">
    <location>
        <position position="285"/>
    </location>
    <ligand>
        <name>K(+)</name>
        <dbReference type="ChEBI" id="CHEBI:29103"/>
    </ligand>
</feature>
<keyword evidence="11 12" id="KW-0119">Carbohydrate metabolism</keyword>
<evidence type="ECO:0000256" key="11">
    <source>
        <dbReference type="ARBA" id="ARBA00023277"/>
    </source>
</evidence>
<dbReference type="InterPro" id="IPR002139">
    <property type="entry name" value="Ribo/fructo_kinase"/>
</dbReference>
<comment type="cofactor">
    <cofactor evidence="12">
        <name>Mg(2+)</name>
        <dbReference type="ChEBI" id="CHEBI:18420"/>
    </cofactor>
    <text evidence="12">Requires a divalent cation, most likely magnesium in vivo, as an electrophilic catalyst to aid phosphoryl group transfer. It is the chelate of the metal and the nucleotide that is the actual substrate.</text>
</comment>
<feature type="binding site" evidence="12">
    <location>
        <position position="186"/>
    </location>
    <ligand>
        <name>ATP</name>
        <dbReference type="ChEBI" id="CHEBI:30616"/>
    </ligand>
</feature>
<dbReference type="PROSITE" id="PS00584">
    <property type="entry name" value="PFKB_KINASES_2"/>
    <property type="match status" value="1"/>
</dbReference>
<dbReference type="InterPro" id="IPR011877">
    <property type="entry name" value="Ribokinase"/>
</dbReference>
<dbReference type="RefSeq" id="WP_030427844.1">
    <property type="nucleotide sequence ID" value="NZ_JOEF01000003.1"/>
</dbReference>
<keyword evidence="4 12" id="KW-0808">Transferase</keyword>
<name>A0A1G9ZVM5_ALLAB</name>
<evidence type="ECO:0000256" key="6">
    <source>
        <dbReference type="ARBA" id="ARBA00022741"/>
    </source>
</evidence>
<dbReference type="EMBL" id="LT629701">
    <property type="protein sequence ID" value="SDN25154.1"/>
    <property type="molecule type" value="Genomic_DNA"/>
</dbReference>
<keyword evidence="6 12" id="KW-0547">Nucleotide-binding</keyword>
<feature type="binding site" evidence="12">
    <location>
        <begin position="249"/>
        <end position="250"/>
    </location>
    <ligand>
        <name>ATP</name>
        <dbReference type="ChEBI" id="CHEBI:30616"/>
    </ligand>
</feature>
<proteinExistence type="inferred from homology"/>
<evidence type="ECO:0000256" key="8">
    <source>
        <dbReference type="ARBA" id="ARBA00022840"/>
    </source>
</evidence>
<dbReference type="UniPathway" id="UPA00916">
    <property type="reaction ID" value="UER00889"/>
</dbReference>
<feature type="binding site" evidence="12">
    <location>
        <position position="289"/>
    </location>
    <ligand>
        <name>K(+)</name>
        <dbReference type="ChEBI" id="CHEBI:29103"/>
    </ligand>
</feature>
<feature type="binding site" evidence="12">
    <location>
        <position position="244"/>
    </location>
    <ligand>
        <name>K(+)</name>
        <dbReference type="ChEBI" id="CHEBI:29103"/>
    </ligand>
</feature>
<dbReference type="HAMAP" id="MF_01987">
    <property type="entry name" value="Ribokinase"/>
    <property type="match status" value="1"/>
</dbReference>
<organism evidence="14 15">
    <name type="scientific">Allokutzneria albata</name>
    <name type="common">Kibdelosporangium albatum</name>
    <dbReference type="NCBI Taxonomy" id="211114"/>
    <lineage>
        <taxon>Bacteria</taxon>
        <taxon>Bacillati</taxon>
        <taxon>Actinomycetota</taxon>
        <taxon>Actinomycetes</taxon>
        <taxon>Pseudonocardiales</taxon>
        <taxon>Pseudonocardiaceae</taxon>
        <taxon>Allokutzneria</taxon>
    </lineage>
</organism>
<comment type="subcellular location">
    <subcellularLocation>
        <location evidence="12">Cytoplasm</location>
    </subcellularLocation>
</comment>
<sequence length="298" mass="29965">MSTPARVVVIGSANADLVVALNRRPGPGETVMGSDLVVSPGGKGANQAVAAGRLGAPVAFLGAVGADEHGALLLDSLRGAGVDVTHVARPDRPTGNAYIMVTPDGENSIVVSPGANSAVFESDVDSARPVLAEAAVLVLSLEIPLSTVAYAVAAAVELGVRPVLNLSPTAELPAEVLAALDPLVVNEHEAAWLLGSEGEPEDLAVRLLDVGPRSVVVTIGAKGAVVADRDGVTTVASPQVKPVDTTGAGDAFTGALAGRLAAGEDLVEAARFAVRVAATSVTRHGAQPSYPRADEVIR</sequence>
<keyword evidence="8 12" id="KW-0067">ATP-binding</keyword>
<feature type="binding site" evidence="12">
    <location>
        <position position="280"/>
    </location>
    <ligand>
        <name>K(+)</name>
        <dbReference type="ChEBI" id="CHEBI:29103"/>
    </ligand>
</feature>
<dbReference type="InterPro" id="IPR011611">
    <property type="entry name" value="PfkB_dom"/>
</dbReference>
<protein>
    <recommendedName>
        <fullName evidence="3 12">Ribokinase</fullName>
        <shortName evidence="12">RK</shortName>
        <ecNumber evidence="2 12">2.7.1.15</ecNumber>
    </recommendedName>
</protein>
<keyword evidence="9 12" id="KW-0460">Magnesium</keyword>
<dbReference type="GO" id="GO:0005829">
    <property type="term" value="C:cytosol"/>
    <property type="evidence" value="ECO:0007669"/>
    <property type="project" value="TreeGrafter"/>
</dbReference>
<keyword evidence="7 12" id="KW-0418">Kinase</keyword>
<evidence type="ECO:0000256" key="12">
    <source>
        <dbReference type="HAMAP-Rule" id="MF_01987"/>
    </source>
</evidence>
<dbReference type="Gene3D" id="3.40.1190.20">
    <property type="match status" value="1"/>
</dbReference>
<dbReference type="PANTHER" id="PTHR10584:SF166">
    <property type="entry name" value="RIBOKINASE"/>
    <property type="match status" value="1"/>
</dbReference>
<evidence type="ECO:0000313" key="15">
    <source>
        <dbReference type="Proteomes" id="UP000183376"/>
    </source>
</evidence>